<dbReference type="PANTHER" id="PTHR33876:SF4">
    <property type="entry name" value="CHLOROPLAST PROTEIN FOR GROWTH AND FERTILITY 2"/>
    <property type="match status" value="1"/>
</dbReference>
<name>A0A6S6SJV8_9BACT</name>
<proteinExistence type="predicted"/>
<accession>A0A6S6SJV8</accession>
<feature type="transmembrane region" description="Helical" evidence="1">
    <location>
        <begin position="71"/>
        <end position="92"/>
    </location>
</feature>
<organism evidence="2">
    <name type="scientific">uncultured Sulfurovum sp</name>
    <dbReference type="NCBI Taxonomy" id="269237"/>
    <lineage>
        <taxon>Bacteria</taxon>
        <taxon>Pseudomonadati</taxon>
        <taxon>Campylobacterota</taxon>
        <taxon>Epsilonproteobacteria</taxon>
        <taxon>Campylobacterales</taxon>
        <taxon>Sulfurovaceae</taxon>
        <taxon>Sulfurovum</taxon>
        <taxon>environmental samples</taxon>
    </lineage>
</organism>
<dbReference type="EMBL" id="CACVAS010000036">
    <property type="protein sequence ID" value="CAA6805326.1"/>
    <property type="molecule type" value="Genomic_DNA"/>
</dbReference>
<dbReference type="AlphaFoldDB" id="A0A6S6SJV8"/>
<feature type="transmembrane region" description="Helical" evidence="1">
    <location>
        <begin position="40"/>
        <end position="59"/>
    </location>
</feature>
<reference evidence="2" key="1">
    <citation type="submission" date="2020-01" db="EMBL/GenBank/DDBJ databases">
        <authorList>
            <person name="Meier V. D."/>
            <person name="Meier V D."/>
        </authorList>
    </citation>
    <scope>NUCLEOTIDE SEQUENCE</scope>
    <source>
        <strain evidence="2">HLG_WM_MAG_01</strain>
    </source>
</reference>
<keyword evidence="1" id="KW-0472">Membrane</keyword>
<evidence type="ECO:0000313" key="2">
    <source>
        <dbReference type="EMBL" id="CAA6805326.1"/>
    </source>
</evidence>
<dbReference type="InterPro" id="IPR052776">
    <property type="entry name" value="Chloro_ReproSupport/MetalTrans"/>
</dbReference>
<feature type="transmembrane region" description="Helical" evidence="1">
    <location>
        <begin position="158"/>
        <end position="182"/>
    </location>
</feature>
<sequence length="214" mass="23267">MELSLLLVFWYGVLHAFGPDHLTAIADFSIGKNKQKTFMITALFAIGHGVSLFIFAKVLQSISISEEILSYGDVISATVIIAMGLYLFYMVYANRIQLRTHEHEGKQHIHIWFGKSHEHEGDAVAKSSSLTLGLLMGAGGVRGMLITLGVVQGAQVDFMMVGAFTLGVMLIFGLFGIVMLYINQNFLGNLTNVRRAFTAAGIISLVVGTNILVG</sequence>
<keyword evidence="1" id="KW-0812">Transmembrane</keyword>
<feature type="transmembrane region" description="Helical" evidence="1">
    <location>
        <begin position="130"/>
        <end position="151"/>
    </location>
</feature>
<dbReference type="PANTHER" id="PTHR33876">
    <property type="entry name" value="UNNAMED PRODUCT"/>
    <property type="match status" value="1"/>
</dbReference>
<gene>
    <name evidence="2" type="ORF">HELGO_WM2988</name>
</gene>
<feature type="transmembrane region" description="Helical" evidence="1">
    <location>
        <begin position="194"/>
        <end position="213"/>
    </location>
</feature>
<evidence type="ECO:0000256" key="1">
    <source>
        <dbReference type="SAM" id="Phobius"/>
    </source>
</evidence>
<keyword evidence="1" id="KW-1133">Transmembrane helix</keyword>
<protein>
    <submittedName>
        <fullName evidence="2">Nickel and cobalt efflux transporter rcnA</fullName>
    </submittedName>
</protein>